<dbReference type="AlphaFoldDB" id="A0A9D4KBK2"/>
<evidence type="ECO:0000313" key="2">
    <source>
        <dbReference type="Proteomes" id="UP000828390"/>
    </source>
</evidence>
<reference evidence="1" key="1">
    <citation type="journal article" date="2019" name="bioRxiv">
        <title>The Genome of the Zebra Mussel, Dreissena polymorpha: A Resource for Invasive Species Research.</title>
        <authorList>
            <person name="McCartney M.A."/>
            <person name="Auch B."/>
            <person name="Kono T."/>
            <person name="Mallez S."/>
            <person name="Zhang Y."/>
            <person name="Obille A."/>
            <person name="Becker A."/>
            <person name="Abrahante J.E."/>
            <person name="Garbe J."/>
            <person name="Badalamenti J.P."/>
            <person name="Herman A."/>
            <person name="Mangelson H."/>
            <person name="Liachko I."/>
            <person name="Sullivan S."/>
            <person name="Sone E.D."/>
            <person name="Koren S."/>
            <person name="Silverstein K.A.T."/>
            <person name="Beckman K.B."/>
            <person name="Gohl D.M."/>
        </authorList>
    </citation>
    <scope>NUCLEOTIDE SEQUENCE</scope>
    <source>
        <strain evidence="1">Duluth1</strain>
        <tissue evidence="1">Whole animal</tissue>
    </source>
</reference>
<gene>
    <name evidence="1" type="ORF">DPMN_109902</name>
</gene>
<comment type="caution">
    <text evidence="1">The sequence shown here is derived from an EMBL/GenBank/DDBJ whole genome shotgun (WGS) entry which is preliminary data.</text>
</comment>
<dbReference type="Proteomes" id="UP000828390">
    <property type="component" value="Unassembled WGS sequence"/>
</dbReference>
<protein>
    <submittedName>
        <fullName evidence="1">Uncharacterized protein</fullName>
    </submittedName>
</protein>
<accession>A0A9D4KBK2</accession>
<dbReference type="EMBL" id="JAIWYP010000004">
    <property type="protein sequence ID" value="KAH3836530.1"/>
    <property type="molecule type" value="Genomic_DNA"/>
</dbReference>
<reference evidence="1" key="2">
    <citation type="submission" date="2020-11" db="EMBL/GenBank/DDBJ databases">
        <authorList>
            <person name="McCartney M.A."/>
            <person name="Auch B."/>
            <person name="Kono T."/>
            <person name="Mallez S."/>
            <person name="Becker A."/>
            <person name="Gohl D.M."/>
            <person name="Silverstein K.A.T."/>
            <person name="Koren S."/>
            <person name="Bechman K.B."/>
            <person name="Herman A."/>
            <person name="Abrahante J.E."/>
            <person name="Garbe J."/>
        </authorList>
    </citation>
    <scope>NUCLEOTIDE SEQUENCE</scope>
    <source>
        <strain evidence="1">Duluth1</strain>
        <tissue evidence="1">Whole animal</tissue>
    </source>
</reference>
<organism evidence="1 2">
    <name type="scientific">Dreissena polymorpha</name>
    <name type="common">Zebra mussel</name>
    <name type="synonym">Mytilus polymorpha</name>
    <dbReference type="NCBI Taxonomy" id="45954"/>
    <lineage>
        <taxon>Eukaryota</taxon>
        <taxon>Metazoa</taxon>
        <taxon>Spiralia</taxon>
        <taxon>Lophotrochozoa</taxon>
        <taxon>Mollusca</taxon>
        <taxon>Bivalvia</taxon>
        <taxon>Autobranchia</taxon>
        <taxon>Heteroconchia</taxon>
        <taxon>Euheterodonta</taxon>
        <taxon>Imparidentia</taxon>
        <taxon>Neoheterodontei</taxon>
        <taxon>Myida</taxon>
        <taxon>Dreissenoidea</taxon>
        <taxon>Dreissenidae</taxon>
        <taxon>Dreissena</taxon>
    </lineage>
</organism>
<proteinExistence type="predicted"/>
<sequence length="85" mass="9460">MTSIRGSEMDTWNGVTISWPLHSCLPNGAKIHGHRLGPVLLTKRKRLLALDTMGCRTAVQMITCPGVVRETIFSIQSMVSYFITQ</sequence>
<name>A0A9D4KBK2_DREPO</name>
<keyword evidence="2" id="KW-1185">Reference proteome</keyword>
<evidence type="ECO:0000313" key="1">
    <source>
        <dbReference type="EMBL" id="KAH3836530.1"/>
    </source>
</evidence>